<keyword evidence="5 7" id="KW-0472">Membrane</keyword>
<keyword evidence="7" id="KW-0812">Transmembrane</keyword>
<dbReference type="GO" id="GO:0016746">
    <property type="term" value="F:acyltransferase activity"/>
    <property type="evidence" value="ECO:0007669"/>
    <property type="project" value="UniProtKB-KW"/>
</dbReference>
<gene>
    <name evidence="8" type="ORF">C8D94_102496</name>
</gene>
<keyword evidence="9" id="KW-1185">Reference proteome</keyword>
<dbReference type="Proteomes" id="UP000255317">
    <property type="component" value="Unassembled WGS sequence"/>
</dbReference>
<accession>A0A370QG91</accession>
<evidence type="ECO:0000256" key="4">
    <source>
        <dbReference type="ARBA" id="ARBA00022679"/>
    </source>
</evidence>
<keyword evidence="7" id="KW-1133">Transmembrane helix</keyword>
<evidence type="ECO:0000313" key="9">
    <source>
        <dbReference type="Proteomes" id="UP000255317"/>
    </source>
</evidence>
<evidence type="ECO:0000256" key="5">
    <source>
        <dbReference type="ARBA" id="ARBA00023136"/>
    </source>
</evidence>
<evidence type="ECO:0000256" key="7">
    <source>
        <dbReference type="SAM" id="Phobius"/>
    </source>
</evidence>
<feature type="transmembrane region" description="Helical" evidence="7">
    <location>
        <begin position="36"/>
        <end position="53"/>
    </location>
</feature>
<name>A0A370QG91_9FLAO</name>
<dbReference type="Pfam" id="PF03279">
    <property type="entry name" value="Lip_A_acyltrans"/>
    <property type="match status" value="1"/>
</dbReference>
<comment type="subcellular location">
    <subcellularLocation>
        <location evidence="1">Cell inner membrane</location>
    </subcellularLocation>
</comment>
<organism evidence="8 9">
    <name type="scientific">Marinirhabdus gelatinilytica</name>
    <dbReference type="NCBI Taxonomy" id="1703343"/>
    <lineage>
        <taxon>Bacteria</taxon>
        <taxon>Pseudomonadati</taxon>
        <taxon>Bacteroidota</taxon>
        <taxon>Flavobacteriia</taxon>
        <taxon>Flavobacteriales</taxon>
        <taxon>Flavobacteriaceae</taxon>
    </lineage>
</organism>
<proteinExistence type="predicted"/>
<evidence type="ECO:0000313" key="8">
    <source>
        <dbReference type="EMBL" id="RDK87309.1"/>
    </source>
</evidence>
<sequence length="309" mass="36661">MEGINLVSFAVTIAMQRLVYILVYPIIWIISKLPFWALYGVSDILFSFVYYLVGYRKKVVAENLKLALPHISEKERNDIRKEFYVHLCDMVLESIKSLSITEKEMKKRFTISNINTVLELEKENRNIMMFMGHYASWEWSVVLQRFVNHRGYAVYKRIENEYFDKLVKKIRARYNSQLINTKETVHKMGAAISRGELSIFAFIADQTAKHWKAKHFQEFMGIKVPVLTGGEMLAKKFDMAVIYLDVRKVKRGHYAADVKLITKNPKDYPDYEITDKFLTMVEDQIKAEPAYYLWTHKRWKYRDKVKDYE</sequence>
<comment type="caution">
    <text evidence="8">The sequence shown here is derived from an EMBL/GenBank/DDBJ whole genome shotgun (WGS) entry which is preliminary data.</text>
</comment>
<evidence type="ECO:0000256" key="2">
    <source>
        <dbReference type="ARBA" id="ARBA00022475"/>
    </source>
</evidence>
<protein>
    <submittedName>
        <fullName evidence="8">KDO2-lipid IV(A) lauroyltransferase</fullName>
    </submittedName>
</protein>
<feature type="transmembrane region" description="Helical" evidence="7">
    <location>
        <begin position="7"/>
        <end position="30"/>
    </location>
</feature>
<evidence type="ECO:0000256" key="1">
    <source>
        <dbReference type="ARBA" id="ARBA00004533"/>
    </source>
</evidence>
<dbReference type="PANTHER" id="PTHR30606">
    <property type="entry name" value="LIPID A BIOSYNTHESIS LAUROYL ACYLTRANSFERASE"/>
    <property type="match status" value="1"/>
</dbReference>
<dbReference type="PIRSF" id="PIRSF026649">
    <property type="entry name" value="MsbB"/>
    <property type="match status" value="1"/>
</dbReference>
<evidence type="ECO:0000256" key="3">
    <source>
        <dbReference type="ARBA" id="ARBA00022519"/>
    </source>
</evidence>
<dbReference type="AlphaFoldDB" id="A0A370QG91"/>
<dbReference type="InterPro" id="IPR004960">
    <property type="entry name" value="LipA_acyltrans"/>
</dbReference>
<dbReference type="CDD" id="cd07984">
    <property type="entry name" value="LPLAT_LABLAT-like"/>
    <property type="match status" value="1"/>
</dbReference>
<reference evidence="8 9" key="1">
    <citation type="submission" date="2018-07" db="EMBL/GenBank/DDBJ databases">
        <title>Genomic Encyclopedia of Type Strains, Phase IV (KMG-IV): sequencing the most valuable type-strain genomes for metagenomic binning, comparative biology and taxonomic classification.</title>
        <authorList>
            <person name="Goeker M."/>
        </authorList>
    </citation>
    <scope>NUCLEOTIDE SEQUENCE [LARGE SCALE GENOMIC DNA]</scope>
    <source>
        <strain evidence="8 9">DSM 101478</strain>
    </source>
</reference>
<evidence type="ECO:0000256" key="6">
    <source>
        <dbReference type="ARBA" id="ARBA00023315"/>
    </source>
</evidence>
<dbReference type="GO" id="GO:0009247">
    <property type="term" value="P:glycolipid biosynthetic process"/>
    <property type="evidence" value="ECO:0007669"/>
    <property type="project" value="UniProtKB-ARBA"/>
</dbReference>
<dbReference type="PANTHER" id="PTHR30606:SF10">
    <property type="entry name" value="PHOSPHATIDYLINOSITOL MANNOSIDE ACYLTRANSFERASE"/>
    <property type="match status" value="1"/>
</dbReference>
<keyword evidence="3" id="KW-0997">Cell inner membrane</keyword>
<keyword evidence="2" id="KW-1003">Cell membrane</keyword>
<keyword evidence="4 8" id="KW-0808">Transferase</keyword>
<keyword evidence="6" id="KW-0012">Acyltransferase</keyword>
<dbReference type="EMBL" id="QRAO01000002">
    <property type="protein sequence ID" value="RDK87309.1"/>
    <property type="molecule type" value="Genomic_DNA"/>
</dbReference>
<dbReference type="GO" id="GO:0005886">
    <property type="term" value="C:plasma membrane"/>
    <property type="evidence" value="ECO:0007669"/>
    <property type="project" value="UniProtKB-SubCell"/>
</dbReference>